<sequence>MPGIDPNFLCHKISVFREVKPVTQRKRMMGEERKKAVEAEASKLLEAGFIREIQHTTWLDNVVMVKKANGKWRMCTDYTDLNKACPKDAYPLSNIDRLVDGTADHTFLTFLDAYSGYNQIRMHPRDEDKTAFVMEFANYCYQVMPFGLKNVETTYQRLMDKIFGNQIGKNMKVYVDDMVVKSADTLSHVVDLDEVFHALRKHQMRLNPDKCVFGVSGSKFLGFMLSSRGIEANPDKCQAIIDMRSPSNLKEVQKLADRLTALSHFLPYECESSFQIFKERLGTPPVLAKLTPGREVILYLAVSGEAISAGMIQEHDGQQQPVYFIS</sequence>
<dbReference type="PANTHER" id="PTHR24559:SF444">
    <property type="entry name" value="REVERSE TRANSCRIPTASE DOMAIN-CONTAINING PROTEIN"/>
    <property type="match status" value="1"/>
</dbReference>
<keyword evidence="3" id="KW-1185">Reference proteome</keyword>
<dbReference type="Gene3D" id="3.30.70.270">
    <property type="match status" value="1"/>
</dbReference>
<gene>
    <name evidence="2" type="ORF">KK1_003800</name>
</gene>
<proteinExistence type="predicted"/>
<reference evidence="2 3" key="1">
    <citation type="journal article" date="2012" name="Nat. Biotechnol.">
        <title>Draft genome sequence of pigeonpea (Cajanus cajan), an orphan legume crop of resource-poor farmers.</title>
        <authorList>
            <person name="Varshney R.K."/>
            <person name="Chen W."/>
            <person name="Li Y."/>
            <person name="Bharti A.K."/>
            <person name="Saxena R.K."/>
            <person name="Schlueter J.A."/>
            <person name="Donoghue M.T."/>
            <person name="Azam S."/>
            <person name="Fan G."/>
            <person name="Whaley A.M."/>
            <person name="Farmer A.D."/>
            <person name="Sheridan J."/>
            <person name="Iwata A."/>
            <person name="Tuteja R."/>
            <person name="Penmetsa R.V."/>
            <person name="Wu W."/>
            <person name="Upadhyaya H.D."/>
            <person name="Yang S.P."/>
            <person name="Shah T."/>
            <person name="Saxena K.B."/>
            <person name="Michael T."/>
            <person name="McCombie W.R."/>
            <person name="Yang B."/>
            <person name="Zhang G."/>
            <person name="Yang H."/>
            <person name="Wang J."/>
            <person name="Spillane C."/>
            <person name="Cook D.R."/>
            <person name="May G.D."/>
            <person name="Xu X."/>
            <person name="Jackson S.A."/>
        </authorList>
    </citation>
    <scope>NUCLEOTIDE SEQUENCE [LARGE SCALE GENOMIC DNA]</scope>
    <source>
        <strain evidence="3">cv. Asha</strain>
    </source>
</reference>
<feature type="domain" description="Reverse transcriptase" evidence="1">
    <location>
        <begin position="46"/>
        <end position="225"/>
    </location>
</feature>
<dbReference type="EMBL" id="CM003613">
    <property type="protein sequence ID" value="KYP57535.1"/>
    <property type="molecule type" value="Genomic_DNA"/>
</dbReference>
<dbReference type="Gene3D" id="3.10.10.10">
    <property type="entry name" value="HIV Type 1 Reverse Transcriptase, subunit A, domain 1"/>
    <property type="match status" value="1"/>
</dbReference>
<dbReference type="Pfam" id="PF17919">
    <property type="entry name" value="RT_RNaseH_2"/>
    <property type="match status" value="1"/>
</dbReference>
<dbReference type="InterPro" id="IPR000477">
    <property type="entry name" value="RT_dom"/>
</dbReference>
<dbReference type="Gramene" id="C.cajan_03719.t">
    <property type="protein sequence ID" value="C.cajan_03719.t"/>
    <property type="gene ID" value="C.cajan_03719"/>
</dbReference>
<protein>
    <submittedName>
        <fullName evidence="2">Transposon Ty3-I Gag-Pol polyprotein</fullName>
    </submittedName>
</protein>
<dbReference type="PROSITE" id="PS50878">
    <property type="entry name" value="RT_POL"/>
    <property type="match status" value="1"/>
</dbReference>
<dbReference type="AlphaFoldDB" id="A0A151SRW9"/>
<dbReference type="InterPro" id="IPR053134">
    <property type="entry name" value="RNA-dir_DNA_polymerase"/>
</dbReference>
<dbReference type="CDD" id="cd01647">
    <property type="entry name" value="RT_LTR"/>
    <property type="match status" value="1"/>
</dbReference>
<name>A0A151SRW9_CAJCA</name>
<evidence type="ECO:0000313" key="3">
    <source>
        <dbReference type="Proteomes" id="UP000075243"/>
    </source>
</evidence>
<dbReference type="InterPro" id="IPR043128">
    <property type="entry name" value="Rev_trsase/Diguanyl_cyclase"/>
</dbReference>
<dbReference type="PANTHER" id="PTHR24559">
    <property type="entry name" value="TRANSPOSON TY3-I GAG-POL POLYPROTEIN"/>
    <property type="match status" value="1"/>
</dbReference>
<dbReference type="InterPro" id="IPR041577">
    <property type="entry name" value="RT_RNaseH_2"/>
</dbReference>
<accession>A0A151SRW9</accession>
<dbReference type="InterPro" id="IPR043502">
    <property type="entry name" value="DNA/RNA_pol_sf"/>
</dbReference>
<evidence type="ECO:0000259" key="1">
    <source>
        <dbReference type="PROSITE" id="PS50878"/>
    </source>
</evidence>
<dbReference type="Pfam" id="PF00078">
    <property type="entry name" value="RVT_1"/>
    <property type="match status" value="1"/>
</dbReference>
<dbReference type="Proteomes" id="UP000075243">
    <property type="component" value="Chromosome 11"/>
</dbReference>
<organism evidence="2 3">
    <name type="scientific">Cajanus cajan</name>
    <name type="common">Pigeon pea</name>
    <name type="synonym">Cajanus indicus</name>
    <dbReference type="NCBI Taxonomy" id="3821"/>
    <lineage>
        <taxon>Eukaryota</taxon>
        <taxon>Viridiplantae</taxon>
        <taxon>Streptophyta</taxon>
        <taxon>Embryophyta</taxon>
        <taxon>Tracheophyta</taxon>
        <taxon>Spermatophyta</taxon>
        <taxon>Magnoliopsida</taxon>
        <taxon>eudicotyledons</taxon>
        <taxon>Gunneridae</taxon>
        <taxon>Pentapetalae</taxon>
        <taxon>rosids</taxon>
        <taxon>fabids</taxon>
        <taxon>Fabales</taxon>
        <taxon>Fabaceae</taxon>
        <taxon>Papilionoideae</taxon>
        <taxon>50 kb inversion clade</taxon>
        <taxon>NPAAA clade</taxon>
        <taxon>indigoferoid/millettioid clade</taxon>
        <taxon>Phaseoleae</taxon>
        <taxon>Cajanus</taxon>
    </lineage>
</organism>
<dbReference type="SUPFAM" id="SSF56672">
    <property type="entry name" value="DNA/RNA polymerases"/>
    <property type="match status" value="1"/>
</dbReference>
<evidence type="ECO:0000313" key="2">
    <source>
        <dbReference type="EMBL" id="KYP57535.1"/>
    </source>
</evidence>